<keyword evidence="8" id="KW-0862">Zinc</keyword>
<evidence type="ECO:0000256" key="9">
    <source>
        <dbReference type="ARBA" id="ARBA00023049"/>
    </source>
</evidence>
<evidence type="ECO:0000256" key="1">
    <source>
        <dbReference type="ARBA" id="ARBA00001947"/>
    </source>
</evidence>
<evidence type="ECO:0000313" key="14">
    <source>
        <dbReference type="EMBL" id="CAG5109947.1"/>
    </source>
</evidence>
<comment type="cofactor">
    <cofactor evidence="1">
        <name>Zn(2+)</name>
        <dbReference type="ChEBI" id="CHEBI:29105"/>
    </cofactor>
</comment>
<keyword evidence="6" id="KW-0732">Signal</keyword>
<evidence type="ECO:0000256" key="11">
    <source>
        <dbReference type="PROSITE-ProRule" id="PRU01379"/>
    </source>
</evidence>
<keyword evidence="4" id="KW-0645">Protease</keyword>
<dbReference type="PANTHER" id="PTHR11705">
    <property type="entry name" value="PROTEASE FAMILY M14 CARBOXYPEPTIDASE A,B"/>
    <property type="match status" value="1"/>
</dbReference>
<organism evidence="14 15">
    <name type="scientific">Oikopleura dioica</name>
    <name type="common">Tunicate</name>
    <dbReference type="NCBI Taxonomy" id="34765"/>
    <lineage>
        <taxon>Eukaryota</taxon>
        <taxon>Metazoa</taxon>
        <taxon>Chordata</taxon>
        <taxon>Tunicata</taxon>
        <taxon>Appendicularia</taxon>
        <taxon>Copelata</taxon>
        <taxon>Oikopleuridae</taxon>
        <taxon>Oikopleura</taxon>
    </lineage>
</organism>
<dbReference type="PROSITE" id="PS00132">
    <property type="entry name" value="CARBOXYPEPT_ZN_1"/>
    <property type="match status" value="1"/>
</dbReference>
<evidence type="ECO:0000256" key="2">
    <source>
        <dbReference type="ARBA" id="ARBA00005988"/>
    </source>
</evidence>
<keyword evidence="5" id="KW-0479">Metal-binding</keyword>
<keyword evidence="10" id="KW-1015">Disulfide bond</keyword>
<dbReference type="Pfam" id="PF02244">
    <property type="entry name" value="Propep_M14"/>
    <property type="match status" value="1"/>
</dbReference>
<dbReference type="Gene3D" id="3.30.70.340">
    <property type="entry name" value="Metallocarboxypeptidase-like"/>
    <property type="match status" value="1"/>
</dbReference>
<evidence type="ECO:0000256" key="10">
    <source>
        <dbReference type="ARBA" id="ARBA00023157"/>
    </source>
</evidence>
<dbReference type="PRINTS" id="PR00765">
    <property type="entry name" value="CRBOXYPTASEA"/>
</dbReference>
<dbReference type="InterPro" id="IPR000834">
    <property type="entry name" value="Peptidase_M14"/>
</dbReference>
<keyword evidence="9" id="KW-0482">Metalloprotease</keyword>
<gene>
    <name evidence="14" type="ORF">OKIOD_LOCUS13179</name>
</gene>
<dbReference type="EMBL" id="OU015567">
    <property type="protein sequence ID" value="CAG5109947.1"/>
    <property type="molecule type" value="Genomic_DNA"/>
</dbReference>
<dbReference type="InterPro" id="IPR003146">
    <property type="entry name" value="M14A_act_pep"/>
</dbReference>
<feature type="domain" description="Peptidase M14" evidence="13">
    <location>
        <begin position="107"/>
        <end position="389"/>
    </location>
</feature>
<keyword evidence="15" id="KW-1185">Reference proteome</keyword>
<dbReference type="Pfam" id="PF00246">
    <property type="entry name" value="Peptidase_M14"/>
    <property type="match status" value="1"/>
</dbReference>
<dbReference type="InterPro" id="IPR057246">
    <property type="entry name" value="CARBOXYPEPT_ZN_1"/>
</dbReference>
<evidence type="ECO:0000259" key="13">
    <source>
        <dbReference type="PROSITE" id="PS52035"/>
    </source>
</evidence>
<accession>A0ABN7T135</accession>
<dbReference type="PROSITE" id="PS00133">
    <property type="entry name" value="CARBOXYPEPT_ZN_2"/>
    <property type="match status" value="1"/>
</dbReference>
<dbReference type="Gene3D" id="3.40.630.10">
    <property type="entry name" value="Zn peptidases"/>
    <property type="match status" value="1"/>
</dbReference>
<evidence type="ECO:0000313" key="15">
    <source>
        <dbReference type="Proteomes" id="UP001158576"/>
    </source>
</evidence>
<dbReference type="PROSITE" id="PS52035">
    <property type="entry name" value="PEPTIDASE_M14"/>
    <property type="match status" value="1"/>
</dbReference>
<dbReference type="InterPro" id="IPR036990">
    <property type="entry name" value="M14A-like_propep"/>
</dbReference>
<sequence length="872" mass="97397">MKLACLIASALANRRFDEDKVVSVDNLTIGQIQTIKTLDRVMNFDFWSPESVDELVPGGTADIHVSRFFANELEDAFRAADVDYEFTIQNLQEQIDIETMFSRNHGKAHDLLQYNDYDTIKSYSQSFDGYFTYGSSFEGRDLFGVKFGTGAKVISVDCGIHAREWISPAYCQWFMNEAKNGQFNQYLSDVTFVVMPSINPDGYVQTWNGDRMWRKNRATGYGACVGVDLNRNYAANHAGPGASDRPCSDTYHGPSAFSEPESKAQQDAIQPYIDDGSLKAFLTFHSYSQLIIFPYSYDYTSQAPNKAELQQVGDEMAAAIREVHRQSYQPGQGTDILYPAAGGSDDWAYDAMLSAGNSGPLSYTRDTRTRSIRACFEMKLASTLFGVIAAQDYEGSGQDYTDSVTDYSDESERGKIKNQYQPVSSYNNNYQLSYNNDDYYGRSGSNPTAVTCWESNNMGTHDSTAFDQHSHEGLSPKASSDALENRDVYGWRNIHANHNTTSTAHNAHSLDAYDHRLSGCIYELSSFTYGSGTYSKYYDITFTEGTLSPVWWHYFNAHVLPGGTKKAHKIVMANPTYEGLGYLNFIITFIAKTTVIDGSLGTYINTDESLHTDAFAANNQISISAATGSWYSTFEANSGIDGAGTWNENVAISSFPHNDLGKDFRFNIRILHKMGEGDQTEAIDSYYWYKVNDVTITFPAVVGCPWDTYVDGSTKGSFRCMDSADQSGRKNGHISWVSVDNNHEDNEAATFLESFLDGTVNNAVCSTTYSEDKMSCGTKYKVAGLMNTYDEYAQQEYGTHQEFWFQFEYYMPSTATNVACERNNYGCYQAPNMLFNAFEVSSIDIDCNTSGLYNGNRCTANSTVSESVETWS</sequence>
<evidence type="ECO:0000256" key="5">
    <source>
        <dbReference type="ARBA" id="ARBA00022723"/>
    </source>
</evidence>
<evidence type="ECO:0000256" key="4">
    <source>
        <dbReference type="ARBA" id="ARBA00022670"/>
    </source>
</evidence>
<comment type="similarity">
    <text evidence="2 11">Belongs to the peptidase M14 family.</text>
</comment>
<keyword evidence="3" id="KW-0121">Carboxypeptidase</keyword>
<name>A0ABN7T135_OIKDI</name>
<dbReference type="SMART" id="SM00631">
    <property type="entry name" value="Zn_pept"/>
    <property type="match status" value="1"/>
</dbReference>
<keyword evidence="7" id="KW-0378">Hydrolase</keyword>
<comment type="caution">
    <text evidence="11">Lacks conserved residue(s) required for the propagation of feature annotation.</text>
</comment>
<protein>
    <submittedName>
        <fullName evidence="14">Oidioi.mRNA.OKI2018_I69.chr2.g4414.t1.cds</fullName>
    </submittedName>
</protein>
<dbReference type="PANTHER" id="PTHR11705:SF91">
    <property type="entry name" value="FI01817P-RELATED"/>
    <property type="match status" value="1"/>
</dbReference>
<evidence type="ECO:0000256" key="8">
    <source>
        <dbReference type="ARBA" id="ARBA00022833"/>
    </source>
</evidence>
<dbReference type="InterPro" id="IPR057247">
    <property type="entry name" value="CARBOXYPEPT_ZN_2"/>
</dbReference>
<evidence type="ECO:0000256" key="7">
    <source>
        <dbReference type="ARBA" id="ARBA00022801"/>
    </source>
</evidence>
<proteinExistence type="inferred from homology"/>
<feature type="region of interest" description="Disordered" evidence="12">
    <location>
        <begin position="239"/>
        <end position="260"/>
    </location>
</feature>
<reference evidence="14 15" key="1">
    <citation type="submission" date="2021-04" db="EMBL/GenBank/DDBJ databases">
        <authorList>
            <person name="Bliznina A."/>
        </authorList>
    </citation>
    <scope>NUCLEOTIDE SEQUENCE [LARGE SCALE GENOMIC DNA]</scope>
</reference>
<dbReference type="SUPFAM" id="SSF54897">
    <property type="entry name" value="Protease propeptides/inhibitors"/>
    <property type="match status" value="1"/>
</dbReference>
<dbReference type="SUPFAM" id="SSF53187">
    <property type="entry name" value="Zn-dependent exopeptidases"/>
    <property type="match status" value="1"/>
</dbReference>
<dbReference type="Proteomes" id="UP001158576">
    <property type="component" value="Chromosome 2"/>
</dbReference>
<evidence type="ECO:0000256" key="12">
    <source>
        <dbReference type="SAM" id="MobiDB-lite"/>
    </source>
</evidence>
<evidence type="ECO:0000256" key="6">
    <source>
        <dbReference type="ARBA" id="ARBA00022729"/>
    </source>
</evidence>
<evidence type="ECO:0000256" key="3">
    <source>
        <dbReference type="ARBA" id="ARBA00022645"/>
    </source>
</evidence>